<evidence type="ECO:0000259" key="2">
    <source>
        <dbReference type="PROSITE" id="PS51352"/>
    </source>
</evidence>
<dbReference type="EMBL" id="JAVRIF010000001">
    <property type="protein sequence ID" value="MDT0602336.1"/>
    <property type="molecule type" value="Genomic_DNA"/>
</dbReference>
<dbReference type="Pfam" id="PF08534">
    <property type="entry name" value="Redoxin"/>
    <property type="match status" value="1"/>
</dbReference>
<proteinExistence type="predicted"/>
<dbReference type="Proteomes" id="UP001266357">
    <property type="component" value="Unassembled WGS sequence"/>
</dbReference>
<evidence type="ECO:0000313" key="3">
    <source>
        <dbReference type="EMBL" id="MDT0602336.1"/>
    </source>
</evidence>
<keyword evidence="1" id="KW-0732">Signal</keyword>
<reference evidence="3 4" key="1">
    <citation type="submission" date="2023-09" db="EMBL/GenBank/DDBJ databases">
        <authorList>
            <person name="Rey-Velasco X."/>
        </authorList>
    </citation>
    <scope>NUCLEOTIDE SEQUENCE [LARGE SCALE GENOMIC DNA]</scope>
    <source>
        <strain evidence="3 4">W431</strain>
    </source>
</reference>
<feature type="signal peptide" evidence="1">
    <location>
        <begin position="1"/>
        <end position="20"/>
    </location>
</feature>
<dbReference type="InterPro" id="IPR013766">
    <property type="entry name" value="Thioredoxin_domain"/>
</dbReference>
<dbReference type="RefSeq" id="WP_311576361.1">
    <property type="nucleotide sequence ID" value="NZ_JAVRIF010000001.1"/>
</dbReference>
<feature type="domain" description="Thioredoxin" evidence="2">
    <location>
        <begin position="4"/>
        <end position="151"/>
    </location>
</feature>
<keyword evidence="4" id="KW-1185">Reference proteome</keyword>
<feature type="chain" id="PRO_5046550611" evidence="1">
    <location>
        <begin position="21"/>
        <end position="153"/>
    </location>
</feature>
<evidence type="ECO:0000313" key="4">
    <source>
        <dbReference type="Proteomes" id="UP001266357"/>
    </source>
</evidence>
<dbReference type="SUPFAM" id="SSF52833">
    <property type="entry name" value="Thioredoxin-like"/>
    <property type="match status" value="1"/>
</dbReference>
<comment type="caution">
    <text evidence="3">The sequence shown here is derived from an EMBL/GenBank/DDBJ whole genome shotgun (WGS) entry which is preliminary data.</text>
</comment>
<dbReference type="Gene3D" id="3.40.30.10">
    <property type="entry name" value="Glutaredoxin"/>
    <property type="match status" value="1"/>
</dbReference>
<dbReference type="PANTHER" id="PTHR42852">
    <property type="entry name" value="THIOL:DISULFIDE INTERCHANGE PROTEIN DSBE"/>
    <property type="match status" value="1"/>
</dbReference>
<name>A0ABU2ZWM3_9GAMM</name>
<dbReference type="PANTHER" id="PTHR42852:SF18">
    <property type="entry name" value="CHROMOSOME UNDETERMINED SCAFFOLD_47, WHOLE GENOME SHOTGUN SEQUENCE"/>
    <property type="match status" value="1"/>
</dbReference>
<accession>A0ABU2ZWM3</accession>
<dbReference type="InterPro" id="IPR013740">
    <property type="entry name" value="Redoxin"/>
</dbReference>
<evidence type="ECO:0000256" key="1">
    <source>
        <dbReference type="SAM" id="SignalP"/>
    </source>
</evidence>
<dbReference type="CDD" id="cd02966">
    <property type="entry name" value="TlpA_like_family"/>
    <property type="match status" value="1"/>
</dbReference>
<organism evidence="3 4">
    <name type="scientific">Thalassotalea castellviae</name>
    <dbReference type="NCBI Taxonomy" id="3075612"/>
    <lineage>
        <taxon>Bacteria</taxon>
        <taxon>Pseudomonadati</taxon>
        <taxon>Pseudomonadota</taxon>
        <taxon>Gammaproteobacteria</taxon>
        <taxon>Alteromonadales</taxon>
        <taxon>Colwelliaceae</taxon>
        <taxon>Thalassotalea</taxon>
    </lineage>
</organism>
<gene>
    <name evidence="3" type="ORF">RM573_01895</name>
</gene>
<dbReference type="InterPro" id="IPR050553">
    <property type="entry name" value="Thioredoxin_ResA/DsbE_sf"/>
</dbReference>
<dbReference type="InterPro" id="IPR036249">
    <property type="entry name" value="Thioredoxin-like_sf"/>
</dbReference>
<dbReference type="PROSITE" id="PS51352">
    <property type="entry name" value="THIOREDOXIN_2"/>
    <property type="match status" value="1"/>
</dbReference>
<protein>
    <submittedName>
        <fullName evidence="3">TlpA disulfide reductase family protein</fullName>
    </submittedName>
</protein>
<sequence>MKRIISFVTITVLSMPWVNANEIKPVNLQDIVNKNAGYVIYLDFWASWCVPCRRSFPWMNAMQQKYGKKGFKVISVNLDAEKSLAEKFLAQNPATFSVLYDPKGNIATQMKLKGMPSSFIINSKGRVISAHVGFTENKKSQYEQEIISLVQGD</sequence>